<evidence type="ECO:0000313" key="3">
    <source>
        <dbReference type="Proteomes" id="UP001165444"/>
    </source>
</evidence>
<accession>A0ABT0C357</accession>
<protein>
    <submittedName>
        <fullName evidence="2">Uncharacterized protein</fullName>
    </submittedName>
</protein>
<evidence type="ECO:0000313" key="2">
    <source>
        <dbReference type="EMBL" id="MCJ2381355.1"/>
    </source>
</evidence>
<feature type="chain" id="PRO_5047371063" evidence="1">
    <location>
        <begin position="24"/>
        <end position="168"/>
    </location>
</feature>
<proteinExistence type="predicted"/>
<dbReference type="PROSITE" id="PS51257">
    <property type="entry name" value="PROKAR_LIPOPROTEIN"/>
    <property type="match status" value="1"/>
</dbReference>
<keyword evidence="3" id="KW-1185">Reference proteome</keyword>
<name>A0ABT0C357_9BACT</name>
<gene>
    <name evidence="2" type="ORF">MUN53_12165</name>
</gene>
<evidence type="ECO:0000256" key="1">
    <source>
        <dbReference type="SAM" id="SignalP"/>
    </source>
</evidence>
<reference evidence="2 3" key="1">
    <citation type="submission" date="2022-03" db="EMBL/GenBank/DDBJ databases">
        <title>Parabacteroides sp. nov. isolated from swine feces.</title>
        <authorList>
            <person name="Bak J.E."/>
        </authorList>
    </citation>
    <scope>NUCLEOTIDE SEQUENCE [LARGE SCALE GENOMIC DNA]</scope>
    <source>
        <strain evidence="2 3">AGMB00274</strain>
    </source>
</reference>
<dbReference type="Proteomes" id="UP001165444">
    <property type="component" value="Unassembled WGS sequence"/>
</dbReference>
<comment type="caution">
    <text evidence="2">The sequence shown here is derived from an EMBL/GenBank/DDBJ whole genome shotgun (WGS) entry which is preliminary data.</text>
</comment>
<feature type="signal peptide" evidence="1">
    <location>
        <begin position="1"/>
        <end position="23"/>
    </location>
</feature>
<organism evidence="2 3">
    <name type="scientific">Parabacteroides faecalis</name>
    <dbReference type="NCBI Taxonomy" id="2924040"/>
    <lineage>
        <taxon>Bacteria</taxon>
        <taxon>Pseudomonadati</taxon>
        <taxon>Bacteroidota</taxon>
        <taxon>Bacteroidia</taxon>
        <taxon>Bacteroidales</taxon>
        <taxon>Tannerellaceae</taxon>
        <taxon>Parabacteroides</taxon>
    </lineage>
</organism>
<dbReference type="EMBL" id="JAKZMM010000031">
    <property type="protein sequence ID" value="MCJ2381355.1"/>
    <property type="molecule type" value="Genomic_DNA"/>
</dbReference>
<keyword evidence="1" id="KW-0732">Signal</keyword>
<dbReference type="RefSeq" id="WP_243325681.1">
    <property type="nucleotide sequence ID" value="NZ_JAKZMM010000031.1"/>
</dbReference>
<sequence length="168" mass="19690">MKQCMYWLVLLCCVLLTATGCQHDPVVYAERIEIVKELPVYCSQLDSSKLVSADEINWETIAFQSEDEVKTYFSEAFLQAYPDYLKVDFSKYTLLVRTYYDFRDYEKRAFSLVKNMEEKILYFSIYTENVVSDNPEPEKVYIERIAFVVEKLDKDYSIKTTCSVGASE</sequence>